<dbReference type="PANTHER" id="PTHR48005">
    <property type="entry name" value="LEUCINE RICH REPEAT KINASE 2"/>
    <property type="match status" value="1"/>
</dbReference>
<dbReference type="InterPro" id="IPR008266">
    <property type="entry name" value="Tyr_kinase_AS"/>
</dbReference>
<evidence type="ECO:0000256" key="8">
    <source>
        <dbReference type="ARBA" id="ARBA00048679"/>
    </source>
</evidence>
<accession>A0A175YMS5</accession>
<keyword evidence="4" id="KW-0547">Nucleotide-binding</keyword>
<dbReference type="AlphaFoldDB" id="A0A175YMS5"/>
<dbReference type="PANTHER" id="PTHR48005:SF16">
    <property type="entry name" value="MDIS1-INTERACTING RECEPTOR LIKE KINASE 2-LIKE ISOFORM X1"/>
    <property type="match status" value="1"/>
</dbReference>
<sequence length="212" mass="23895">MFLINEYMERGSLFCALRDDTQALELYWSKRVAIVKSIAHALSYMHHDCTPPIVHRDISSNNILLNSEMEAFVADFGASRLLNPDSSNRTMVAGTYGYIAPVIEKCDVYSFGVVALKIITGSHPGDFLSLVTSSRARYMRSKMLIELLDKRLPHPTRRQEHDIILVLSKAFACLCSNPKSRPSMLTLSLEFLQTPRTLTIDSIYTTSIEDVC</sequence>
<keyword evidence="5" id="KW-0418">Kinase</keyword>
<dbReference type="OMA" id="FACLRIN"/>
<evidence type="ECO:0000256" key="5">
    <source>
        <dbReference type="ARBA" id="ARBA00022777"/>
    </source>
</evidence>
<dbReference type="Pfam" id="PF00069">
    <property type="entry name" value="Pkinase"/>
    <property type="match status" value="1"/>
</dbReference>
<dbReference type="EMBL" id="LNRQ01000008">
    <property type="protein sequence ID" value="KZM84763.1"/>
    <property type="molecule type" value="Genomic_DNA"/>
</dbReference>
<keyword evidence="6" id="KW-0067">ATP-binding</keyword>
<comment type="catalytic activity">
    <reaction evidence="8">
        <text>L-seryl-[protein] + ATP = O-phospho-L-seryl-[protein] + ADP + H(+)</text>
        <dbReference type="Rhea" id="RHEA:17989"/>
        <dbReference type="Rhea" id="RHEA-COMP:9863"/>
        <dbReference type="Rhea" id="RHEA-COMP:11604"/>
        <dbReference type="ChEBI" id="CHEBI:15378"/>
        <dbReference type="ChEBI" id="CHEBI:29999"/>
        <dbReference type="ChEBI" id="CHEBI:30616"/>
        <dbReference type="ChEBI" id="CHEBI:83421"/>
        <dbReference type="ChEBI" id="CHEBI:456216"/>
        <dbReference type="EC" id="2.7.11.1"/>
    </reaction>
</comment>
<protein>
    <recommendedName>
        <fullName evidence="1">non-specific serine/threonine protein kinase</fullName>
        <ecNumber evidence="1">2.7.11.1</ecNumber>
    </recommendedName>
</protein>
<gene>
    <name evidence="10" type="ORF">DCAR_027815</name>
</gene>
<dbReference type="SUPFAM" id="SSF56112">
    <property type="entry name" value="Protein kinase-like (PK-like)"/>
    <property type="match status" value="1"/>
</dbReference>
<dbReference type="InterPro" id="IPR011009">
    <property type="entry name" value="Kinase-like_dom_sf"/>
</dbReference>
<comment type="caution">
    <text evidence="10">The sequence shown here is derived from an EMBL/GenBank/DDBJ whole genome shotgun (WGS) entry which is preliminary data.</text>
</comment>
<evidence type="ECO:0000313" key="10">
    <source>
        <dbReference type="EMBL" id="KZM84763.1"/>
    </source>
</evidence>
<comment type="catalytic activity">
    <reaction evidence="7">
        <text>L-threonyl-[protein] + ATP = O-phospho-L-threonyl-[protein] + ADP + H(+)</text>
        <dbReference type="Rhea" id="RHEA:46608"/>
        <dbReference type="Rhea" id="RHEA-COMP:11060"/>
        <dbReference type="Rhea" id="RHEA-COMP:11605"/>
        <dbReference type="ChEBI" id="CHEBI:15378"/>
        <dbReference type="ChEBI" id="CHEBI:30013"/>
        <dbReference type="ChEBI" id="CHEBI:30616"/>
        <dbReference type="ChEBI" id="CHEBI:61977"/>
        <dbReference type="ChEBI" id="CHEBI:456216"/>
        <dbReference type="EC" id="2.7.11.1"/>
    </reaction>
</comment>
<dbReference type="PROSITE" id="PS50011">
    <property type="entry name" value="PROTEIN_KINASE_DOM"/>
    <property type="match status" value="1"/>
</dbReference>
<organism evidence="10">
    <name type="scientific">Daucus carota subsp. sativus</name>
    <name type="common">Carrot</name>
    <dbReference type="NCBI Taxonomy" id="79200"/>
    <lineage>
        <taxon>Eukaryota</taxon>
        <taxon>Viridiplantae</taxon>
        <taxon>Streptophyta</taxon>
        <taxon>Embryophyta</taxon>
        <taxon>Tracheophyta</taxon>
        <taxon>Spermatophyta</taxon>
        <taxon>Magnoliopsida</taxon>
        <taxon>eudicotyledons</taxon>
        <taxon>Gunneridae</taxon>
        <taxon>Pentapetalae</taxon>
        <taxon>asterids</taxon>
        <taxon>campanulids</taxon>
        <taxon>Apiales</taxon>
        <taxon>Apiaceae</taxon>
        <taxon>Apioideae</taxon>
        <taxon>Scandiceae</taxon>
        <taxon>Daucinae</taxon>
        <taxon>Daucus</taxon>
        <taxon>Daucus sect. Daucus</taxon>
    </lineage>
</organism>
<dbReference type="GO" id="GO:0005524">
    <property type="term" value="F:ATP binding"/>
    <property type="evidence" value="ECO:0007669"/>
    <property type="project" value="UniProtKB-KW"/>
</dbReference>
<dbReference type="Gramene" id="KZM84763">
    <property type="protein sequence ID" value="KZM84763"/>
    <property type="gene ID" value="DCAR_027815"/>
</dbReference>
<evidence type="ECO:0000259" key="9">
    <source>
        <dbReference type="PROSITE" id="PS50011"/>
    </source>
</evidence>
<dbReference type="InterPro" id="IPR051420">
    <property type="entry name" value="Ser_Thr_Kinases_DiverseReg"/>
</dbReference>
<dbReference type="InterPro" id="IPR000719">
    <property type="entry name" value="Prot_kinase_dom"/>
</dbReference>
<keyword evidence="2" id="KW-0723">Serine/threonine-protein kinase</keyword>
<evidence type="ECO:0000256" key="3">
    <source>
        <dbReference type="ARBA" id="ARBA00022679"/>
    </source>
</evidence>
<dbReference type="EC" id="2.7.11.1" evidence="1"/>
<evidence type="ECO:0000256" key="6">
    <source>
        <dbReference type="ARBA" id="ARBA00022840"/>
    </source>
</evidence>
<evidence type="ECO:0000256" key="1">
    <source>
        <dbReference type="ARBA" id="ARBA00012513"/>
    </source>
</evidence>
<name>A0A175YMS5_DAUCS</name>
<evidence type="ECO:0000256" key="7">
    <source>
        <dbReference type="ARBA" id="ARBA00047899"/>
    </source>
</evidence>
<evidence type="ECO:0000256" key="2">
    <source>
        <dbReference type="ARBA" id="ARBA00022527"/>
    </source>
</evidence>
<dbReference type="GO" id="GO:0004674">
    <property type="term" value="F:protein serine/threonine kinase activity"/>
    <property type="evidence" value="ECO:0007669"/>
    <property type="project" value="UniProtKB-KW"/>
</dbReference>
<proteinExistence type="predicted"/>
<dbReference type="Gene3D" id="1.10.510.10">
    <property type="entry name" value="Transferase(Phosphotransferase) domain 1"/>
    <property type="match status" value="1"/>
</dbReference>
<feature type="domain" description="Protein kinase" evidence="9">
    <location>
        <begin position="1"/>
        <end position="192"/>
    </location>
</feature>
<evidence type="ECO:0000256" key="4">
    <source>
        <dbReference type="ARBA" id="ARBA00022741"/>
    </source>
</evidence>
<dbReference type="PROSITE" id="PS00109">
    <property type="entry name" value="PROTEIN_KINASE_TYR"/>
    <property type="match status" value="1"/>
</dbReference>
<keyword evidence="3" id="KW-0808">Transferase</keyword>
<reference evidence="10" key="1">
    <citation type="journal article" date="2016" name="Nat. Genet.">
        <title>A high-quality carrot genome assembly provides new insights into carotenoid accumulation and asterid genome evolution.</title>
        <authorList>
            <person name="Iorizzo M."/>
            <person name="Ellison S."/>
            <person name="Senalik D."/>
            <person name="Zeng P."/>
            <person name="Satapoomin P."/>
            <person name="Huang J."/>
            <person name="Bowman M."/>
            <person name="Iovene M."/>
            <person name="Sanseverino W."/>
            <person name="Cavagnaro P."/>
            <person name="Yildiz M."/>
            <person name="Macko-Podgorni A."/>
            <person name="Moranska E."/>
            <person name="Grzebelus E."/>
            <person name="Grzebelus D."/>
            <person name="Ashrafi H."/>
            <person name="Zheng Z."/>
            <person name="Cheng S."/>
            <person name="Spooner D."/>
            <person name="Van Deynze A."/>
            <person name="Simon P."/>
        </authorList>
    </citation>
    <scope>NUCLEOTIDE SEQUENCE [LARGE SCALE GENOMIC DNA]</scope>
    <source>
        <tissue evidence="10">Leaf</tissue>
    </source>
</reference>